<gene>
    <name evidence="1" type="ORF">LCGC14_2943570</name>
</gene>
<accession>A0A0F8XHV0</accession>
<dbReference type="AlphaFoldDB" id="A0A0F8XHV0"/>
<feature type="non-terminal residue" evidence="1">
    <location>
        <position position="1"/>
    </location>
</feature>
<reference evidence="1" key="1">
    <citation type="journal article" date="2015" name="Nature">
        <title>Complex archaea that bridge the gap between prokaryotes and eukaryotes.</title>
        <authorList>
            <person name="Spang A."/>
            <person name="Saw J.H."/>
            <person name="Jorgensen S.L."/>
            <person name="Zaremba-Niedzwiedzka K."/>
            <person name="Martijn J."/>
            <person name="Lind A.E."/>
            <person name="van Eijk R."/>
            <person name="Schleper C."/>
            <person name="Guy L."/>
            <person name="Ettema T.J."/>
        </authorList>
    </citation>
    <scope>NUCLEOTIDE SEQUENCE</scope>
</reference>
<comment type="caution">
    <text evidence="1">The sequence shown here is derived from an EMBL/GenBank/DDBJ whole genome shotgun (WGS) entry which is preliminary data.</text>
</comment>
<name>A0A0F8XHV0_9ZZZZ</name>
<organism evidence="1">
    <name type="scientific">marine sediment metagenome</name>
    <dbReference type="NCBI Taxonomy" id="412755"/>
    <lineage>
        <taxon>unclassified sequences</taxon>
        <taxon>metagenomes</taxon>
        <taxon>ecological metagenomes</taxon>
    </lineage>
</organism>
<proteinExistence type="predicted"/>
<sequence length="40" mass="4545">VADINNINQQDSPGQIARDIVERWNVVDEFYLALEPTDAD</sequence>
<protein>
    <submittedName>
        <fullName evidence="1">Uncharacterized protein</fullName>
    </submittedName>
</protein>
<dbReference type="EMBL" id="LAZR01059110">
    <property type="protein sequence ID" value="KKK68488.1"/>
    <property type="molecule type" value="Genomic_DNA"/>
</dbReference>
<evidence type="ECO:0000313" key="1">
    <source>
        <dbReference type="EMBL" id="KKK68488.1"/>
    </source>
</evidence>